<dbReference type="PRINTS" id="PR00258">
    <property type="entry name" value="SPERACTRCPTR"/>
</dbReference>
<feature type="disulfide bond" evidence="2">
    <location>
        <begin position="46"/>
        <end position="107"/>
    </location>
</feature>
<dbReference type="SMART" id="SM00202">
    <property type="entry name" value="SR"/>
    <property type="match status" value="1"/>
</dbReference>
<name>A0A667WL48_9TELE</name>
<organism evidence="4 5">
    <name type="scientific">Myripristis murdjan</name>
    <name type="common">pinecone soldierfish</name>
    <dbReference type="NCBI Taxonomy" id="586833"/>
    <lineage>
        <taxon>Eukaryota</taxon>
        <taxon>Metazoa</taxon>
        <taxon>Chordata</taxon>
        <taxon>Craniata</taxon>
        <taxon>Vertebrata</taxon>
        <taxon>Euteleostomi</taxon>
        <taxon>Actinopterygii</taxon>
        <taxon>Neopterygii</taxon>
        <taxon>Teleostei</taxon>
        <taxon>Neoteleostei</taxon>
        <taxon>Acanthomorphata</taxon>
        <taxon>Holocentriformes</taxon>
        <taxon>Holocentridae</taxon>
        <taxon>Myripristis</taxon>
    </lineage>
</organism>
<accession>A0A667WL48</accession>
<dbReference type="FunFam" id="3.10.250.10:FF:000009">
    <property type="entry name" value="WC1"/>
    <property type="match status" value="1"/>
</dbReference>
<evidence type="ECO:0000313" key="5">
    <source>
        <dbReference type="Proteomes" id="UP000472263"/>
    </source>
</evidence>
<reference evidence="4" key="2">
    <citation type="submission" date="2025-08" db="UniProtKB">
        <authorList>
            <consortium name="Ensembl"/>
        </authorList>
    </citation>
    <scope>IDENTIFICATION</scope>
</reference>
<keyword evidence="5" id="KW-1185">Reference proteome</keyword>
<dbReference type="PROSITE" id="PS50287">
    <property type="entry name" value="SRCR_2"/>
    <property type="match status" value="1"/>
</dbReference>
<dbReference type="PROSITE" id="PS00420">
    <property type="entry name" value="SRCR_1"/>
    <property type="match status" value="1"/>
</dbReference>
<dbReference type="InterPro" id="IPR001190">
    <property type="entry name" value="SRCR"/>
</dbReference>
<dbReference type="Pfam" id="PF00530">
    <property type="entry name" value="SRCR"/>
    <property type="match status" value="1"/>
</dbReference>
<feature type="disulfide bond" evidence="2">
    <location>
        <begin position="77"/>
        <end position="87"/>
    </location>
</feature>
<dbReference type="InterPro" id="IPR036772">
    <property type="entry name" value="SRCR-like_dom_sf"/>
</dbReference>
<dbReference type="Gene3D" id="3.10.250.10">
    <property type="entry name" value="SRCR-like domain"/>
    <property type="match status" value="1"/>
</dbReference>
<dbReference type="Proteomes" id="UP000472263">
    <property type="component" value="Chromosome 7"/>
</dbReference>
<evidence type="ECO:0000259" key="3">
    <source>
        <dbReference type="PROSITE" id="PS50287"/>
    </source>
</evidence>
<reference evidence="4" key="3">
    <citation type="submission" date="2025-09" db="UniProtKB">
        <authorList>
            <consortium name="Ensembl"/>
        </authorList>
    </citation>
    <scope>IDENTIFICATION</scope>
</reference>
<keyword evidence="1 2" id="KW-1015">Disulfide bond</keyword>
<dbReference type="PANTHER" id="PTHR48071">
    <property type="entry name" value="SRCR DOMAIN-CONTAINING PROTEIN"/>
    <property type="match status" value="1"/>
</dbReference>
<evidence type="ECO:0000313" key="4">
    <source>
        <dbReference type="Ensembl" id="ENSMMDP00005001209.1"/>
    </source>
</evidence>
<dbReference type="SUPFAM" id="SSF56487">
    <property type="entry name" value="SRCR-like"/>
    <property type="match status" value="1"/>
</dbReference>
<feature type="disulfide bond" evidence="2">
    <location>
        <begin position="33"/>
        <end position="97"/>
    </location>
</feature>
<feature type="domain" description="SRCR" evidence="3">
    <location>
        <begin position="8"/>
        <end position="108"/>
    </location>
</feature>
<dbReference type="GO" id="GO:0005886">
    <property type="term" value="C:plasma membrane"/>
    <property type="evidence" value="ECO:0007669"/>
    <property type="project" value="TreeGrafter"/>
</dbReference>
<evidence type="ECO:0000256" key="1">
    <source>
        <dbReference type="ARBA" id="ARBA00023157"/>
    </source>
</evidence>
<dbReference type="PANTHER" id="PTHR48071:SF23">
    <property type="entry name" value="SI:CH211-150O23.3"/>
    <property type="match status" value="1"/>
</dbReference>
<dbReference type="GO" id="GO:0031638">
    <property type="term" value="P:zymogen activation"/>
    <property type="evidence" value="ECO:0007669"/>
    <property type="project" value="TreeGrafter"/>
</dbReference>
<dbReference type="GO" id="GO:0005615">
    <property type="term" value="C:extracellular space"/>
    <property type="evidence" value="ECO:0007669"/>
    <property type="project" value="TreeGrafter"/>
</dbReference>
<evidence type="ECO:0000256" key="2">
    <source>
        <dbReference type="PROSITE-ProRule" id="PRU00196"/>
    </source>
</evidence>
<dbReference type="Ensembl" id="ENSMMDT00005001233.1">
    <property type="protein sequence ID" value="ENSMMDP00005001209.1"/>
    <property type="gene ID" value="ENSMMDG00005000697.1"/>
</dbReference>
<dbReference type="GO" id="GO:0004252">
    <property type="term" value="F:serine-type endopeptidase activity"/>
    <property type="evidence" value="ECO:0007669"/>
    <property type="project" value="TreeGrafter"/>
</dbReference>
<dbReference type="InParanoid" id="A0A667WL48"/>
<dbReference type="AlphaFoldDB" id="A0A667WL48"/>
<reference evidence="4" key="1">
    <citation type="submission" date="2019-06" db="EMBL/GenBank/DDBJ databases">
        <authorList>
            <consortium name="Wellcome Sanger Institute Data Sharing"/>
        </authorList>
    </citation>
    <scope>NUCLEOTIDE SEQUENCE [LARGE SCALE GENOMIC DNA]</scope>
</reference>
<proteinExistence type="predicted"/>
<sequence>VTPYGQQIRLVNGENKCSGRVEVLHHNQWGTVCDHGWDLREADVVCLELGCGLAESAIPTAAFGKGTGPIWLQHVQCSGHEASLMRCATVLNSDPPCTHEKDAGVNCSGEKPCWLFFTVTARSSRATVSTSPAPPSSNILEAPSSCASSAPTAPCANPCLPSHPPSHSLFLMPRAPMRATITAYIGSSWADAPLSPERASPCLYPSEVRWIRL</sequence>
<dbReference type="GeneTree" id="ENSGT00940000162108"/>
<protein>
    <recommendedName>
        <fullName evidence="3">SRCR domain-containing protein</fullName>
    </recommendedName>
</protein>